<evidence type="ECO:0000256" key="5">
    <source>
        <dbReference type="ARBA" id="ARBA00022692"/>
    </source>
</evidence>
<name>A0ABT8B502_9NEIS</name>
<feature type="domain" description="TonB-dependent receptor-like beta-barrel" evidence="14">
    <location>
        <begin position="339"/>
        <end position="826"/>
    </location>
</feature>
<dbReference type="InterPro" id="IPR000531">
    <property type="entry name" value="Beta-barrel_TonB"/>
</dbReference>
<sequence>MKLKQLAYAISLIGLATASAAYAADEVKTERIQVTGSNIKRVAAEGATQVVTLNREQIERSGATSAGEVLRLLPAINGDDNSTYSLRPTDSGYQAANARGSFSATSDILVLVDGRRMPVYPEQGQVVDLNSVPMSAIERVEYLNSGASSIYGSDAVMGVINIITRKSLEGVQLRARLGETSRNDGARLLTSIAAGYGNLETQGWNLMVSGEYEKVDNIFMRDRNNTRTADLRHLGGPDRRLASSPDGNLQRANGTWQPLSTCTGNTPAGGVPLPSVGRGLFCPFDPNSTTQIQPEVESVGLMANLMVKFGENLNLRTNMLYKHKESGNFLNPNPLTLAFNANQNGNPYNERVTVAIRPLGPGLMRNKDIEVDLTRLSATLSGSIKDFEWEVNAASGKSEYAESGSGYYNAAKLAAAQANGTLNPFNGTFTAANVMALGILEAPKRTSETQLDSIDFIARGDLFELPAGPVGFAGGLGYFEETYKDTPDPLQVAGALFQDPQLATVNKSRDNVYYFGEVNVPVIKGLDLGLAIRQDKYTEFKSPVTSTVSLRYQPVTQFLLRASYGEGFKAPTLRQLYATQTSGFPSAKDFTGCAINGQTPAQCVTRQYQARSTSNASLKPEQSESKTAGFVFAPIKNLTFSVDYTQIDKTDQIETLVLQDVLSNPTIPVAGYGTAANLVTRLPNGLIDETVAIILPRANLAKTSTKLLDFNIQGRTQFGATRISVDNALNYIISAKKSPLPGVALAEYVGLSGFQRWRNVASVKAENGPWSGSVSVRSIAGFVDTLSPSAAASTPHSPSSFTTADLLFGYGGFMKNSKVELGVRNVFDRAPTWAAASNSSSNVDLAHDVTGRYYYLSLQLGF</sequence>
<evidence type="ECO:0000256" key="10">
    <source>
        <dbReference type="PROSITE-ProRule" id="PRU01360"/>
    </source>
</evidence>
<proteinExistence type="inferred from homology"/>
<feature type="compositionally biased region" description="Polar residues" evidence="12">
    <location>
        <begin position="245"/>
        <end position="261"/>
    </location>
</feature>
<evidence type="ECO:0000256" key="6">
    <source>
        <dbReference type="ARBA" id="ARBA00023077"/>
    </source>
</evidence>
<evidence type="ECO:0000256" key="9">
    <source>
        <dbReference type="ARBA" id="ARBA00023237"/>
    </source>
</evidence>
<comment type="similarity">
    <text evidence="2 10 11">Belongs to the TonB-dependent receptor family.</text>
</comment>
<evidence type="ECO:0000256" key="1">
    <source>
        <dbReference type="ARBA" id="ARBA00004571"/>
    </source>
</evidence>
<feature type="chain" id="PRO_5046272860" evidence="13">
    <location>
        <begin position="24"/>
        <end position="862"/>
    </location>
</feature>
<dbReference type="InterPro" id="IPR036942">
    <property type="entry name" value="Beta-barrel_TonB_sf"/>
</dbReference>
<gene>
    <name evidence="16" type="ORF">QWZ03_09935</name>
</gene>
<reference evidence="16" key="1">
    <citation type="journal article" date="2014" name="Int. J. Syst. Evol. Microbiol.">
        <title>Complete genome of a new Firmicutes species belonging to the dominant human colonic microbiota ('Ruminococcus bicirculans') reveals two chromosomes and a selective capacity to utilize plant glucans.</title>
        <authorList>
            <consortium name="NISC Comparative Sequencing Program"/>
            <person name="Wegmann U."/>
            <person name="Louis P."/>
            <person name="Goesmann A."/>
            <person name="Henrissat B."/>
            <person name="Duncan S.H."/>
            <person name="Flint H.J."/>
        </authorList>
    </citation>
    <scope>NUCLEOTIDE SEQUENCE</scope>
    <source>
        <strain evidence="16">CECT 7703</strain>
    </source>
</reference>
<feature type="domain" description="TonB-dependent receptor plug" evidence="15">
    <location>
        <begin position="47"/>
        <end position="159"/>
    </location>
</feature>
<dbReference type="RefSeq" id="WP_290332566.1">
    <property type="nucleotide sequence ID" value="NZ_JAUFPU010000008.1"/>
</dbReference>
<keyword evidence="13" id="KW-0732">Signal</keyword>
<keyword evidence="5 10" id="KW-0812">Transmembrane</keyword>
<evidence type="ECO:0000256" key="7">
    <source>
        <dbReference type="ARBA" id="ARBA00023136"/>
    </source>
</evidence>
<dbReference type="InterPro" id="IPR012910">
    <property type="entry name" value="Plug_dom"/>
</dbReference>
<dbReference type="PROSITE" id="PS52016">
    <property type="entry name" value="TONB_DEPENDENT_REC_3"/>
    <property type="match status" value="1"/>
</dbReference>
<dbReference type="Pfam" id="PF07715">
    <property type="entry name" value="Plug"/>
    <property type="match status" value="1"/>
</dbReference>
<dbReference type="SUPFAM" id="SSF56935">
    <property type="entry name" value="Porins"/>
    <property type="match status" value="1"/>
</dbReference>
<dbReference type="PANTHER" id="PTHR47234:SF2">
    <property type="entry name" value="TONB-DEPENDENT RECEPTOR"/>
    <property type="match status" value="1"/>
</dbReference>
<dbReference type="EMBL" id="JAUFPU010000008">
    <property type="protein sequence ID" value="MDN3577084.1"/>
    <property type="molecule type" value="Genomic_DNA"/>
</dbReference>
<feature type="signal peptide" evidence="13">
    <location>
        <begin position="1"/>
        <end position="23"/>
    </location>
</feature>
<evidence type="ECO:0000256" key="11">
    <source>
        <dbReference type="RuleBase" id="RU003357"/>
    </source>
</evidence>
<dbReference type="PANTHER" id="PTHR47234">
    <property type="match status" value="1"/>
</dbReference>
<reference evidence="16" key="2">
    <citation type="submission" date="2023-06" db="EMBL/GenBank/DDBJ databases">
        <authorList>
            <person name="Lucena T."/>
            <person name="Sun Q."/>
        </authorList>
    </citation>
    <scope>NUCLEOTIDE SEQUENCE</scope>
    <source>
        <strain evidence="16">CECT 7703</strain>
    </source>
</reference>
<organism evidence="16 17">
    <name type="scientific">Chitinimonas viridis</name>
    <dbReference type="NCBI Taxonomy" id="664880"/>
    <lineage>
        <taxon>Bacteria</taxon>
        <taxon>Pseudomonadati</taxon>
        <taxon>Pseudomonadota</taxon>
        <taxon>Betaproteobacteria</taxon>
        <taxon>Neisseriales</taxon>
        <taxon>Chitinibacteraceae</taxon>
        <taxon>Chitinimonas</taxon>
    </lineage>
</organism>
<evidence type="ECO:0000256" key="12">
    <source>
        <dbReference type="SAM" id="MobiDB-lite"/>
    </source>
</evidence>
<feature type="compositionally biased region" description="Basic and acidic residues" evidence="12">
    <location>
        <begin position="229"/>
        <end position="241"/>
    </location>
</feature>
<comment type="subcellular location">
    <subcellularLocation>
        <location evidence="1 10">Cell outer membrane</location>
        <topology evidence="1 10">Multi-pass membrane protein</topology>
    </subcellularLocation>
</comment>
<keyword evidence="4 10" id="KW-1134">Transmembrane beta strand</keyword>
<keyword evidence="6 11" id="KW-0798">TonB box</keyword>
<accession>A0ABT8B502</accession>
<keyword evidence="9 10" id="KW-0998">Cell outer membrane</keyword>
<protein>
    <submittedName>
        <fullName evidence="16">TonB-dependent receptor</fullName>
    </submittedName>
</protein>
<evidence type="ECO:0000259" key="15">
    <source>
        <dbReference type="Pfam" id="PF07715"/>
    </source>
</evidence>
<dbReference type="InterPro" id="IPR037066">
    <property type="entry name" value="Plug_dom_sf"/>
</dbReference>
<evidence type="ECO:0000259" key="14">
    <source>
        <dbReference type="Pfam" id="PF00593"/>
    </source>
</evidence>
<evidence type="ECO:0000256" key="3">
    <source>
        <dbReference type="ARBA" id="ARBA00022448"/>
    </source>
</evidence>
<evidence type="ECO:0000256" key="2">
    <source>
        <dbReference type="ARBA" id="ARBA00009810"/>
    </source>
</evidence>
<keyword evidence="17" id="KW-1185">Reference proteome</keyword>
<dbReference type="Gene3D" id="2.40.170.20">
    <property type="entry name" value="TonB-dependent receptor, beta-barrel domain"/>
    <property type="match status" value="1"/>
</dbReference>
<dbReference type="Proteomes" id="UP001180081">
    <property type="component" value="Unassembled WGS sequence"/>
</dbReference>
<keyword evidence="7 10" id="KW-0472">Membrane</keyword>
<feature type="region of interest" description="Disordered" evidence="12">
    <location>
        <begin position="229"/>
        <end position="261"/>
    </location>
</feature>
<keyword evidence="3 10" id="KW-0813">Transport</keyword>
<evidence type="ECO:0000256" key="8">
    <source>
        <dbReference type="ARBA" id="ARBA00023170"/>
    </source>
</evidence>
<keyword evidence="8 16" id="KW-0675">Receptor</keyword>
<evidence type="ECO:0000256" key="4">
    <source>
        <dbReference type="ARBA" id="ARBA00022452"/>
    </source>
</evidence>
<comment type="caution">
    <text evidence="16">The sequence shown here is derived from an EMBL/GenBank/DDBJ whole genome shotgun (WGS) entry which is preliminary data.</text>
</comment>
<dbReference type="InterPro" id="IPR039426">
    <property type="entry name" value="TonB-dep_rcpt-like"/>
</dbReference>
<evidence type="ECO:0000313" key="17">
    <source>
        <dbReference type="Proteomes" id="UP001180081"/>
    </source>
</evidence>
<evidence type="ECO:0000313" key="16">
    <source>
        <dbReference type="EMBL" id="MDN3577084.1"/>
    </source>
</evidence>
<evidence type="ECO:0000256" key="13">
    <source>
        <dbReference type="SAM" id="SignalP"/>
    </source>
</evidence>
<dbReference type="Gene3D" id="2.170.130.10">
    <property type="entry name" value="TonB-dependent receptor, plug domain"/>
    <property type="match status" value="1"/>
</dbReference>
<dbReference type="Pfam" id="PF00593">
    <property type="entry name" value="TonB_dep_Rec_b-barrel"/>
    <property type="match status" value="1"/>
</dbReference>